<feature type="region of interest" description="Disordered" evidence="1">
    <location>
        <begin position="706"/>
        <end position="788"/>
    </location>
</feature>
<evidence type="ECO:0000313" key="4">
    <source>
        <dbReference type="Proteomes" id="UP000422736"/>
    </source>
</evidence>
<evidence type="ECO:0000259" key="2">
    <source>
        <dbReference type="Pfam" id="PF08550"/>
    </source>
</evidence>
<feature type="compositionally biased region" description="Low complexity" evidence="1">
    <location>
        <begin position="832"/>
        <end position="845"/>
    </location>
</feature>
<feature type="compositionally biased region" description="Polar residues" evidence="1">
    <location>
        <begin position="581"/>
        <end position="592"/>
    </location>
</feature>
<feature type="compositionally biased region" description="Basic and acidic residues" evidence="1">
    <location>
        <begin position="514"/>
        <end position="528"/>
    </location>
</feature>
<feature type="compositionally biased region" description="Acidic residues" evidence="1">
    <location>
        <begin position="548"/>
        <end position="568"/>
    </location>
</feature>
<feature type="compositionally biased region" description="Polar residues" evidence="1">
    <location>
        <begin position="10"/>
        <end position="26"/>
    </location>
</feature>
<reference evidence="3 4" key="2">
    <citation type="submission" date="2019-11" db="EMBL/GenBank/DDBJ databases">
        <authorList>
            <person name="Lu H."/>
        </authorList>
    </citation>
    <scope>NUCLEOTIDE SEQUENCE [LARGE SCALE GENOMIC DNA]</scope>
    <source>
        <strain evidence="3 4">FIM1</strain>
    </source>
</reference>
<protein>
    <submittedName>
        <fullName evidence="3">Protein HEX2</fullName>
    </submittedName>
</protein>
<keyword evidence="4" id="KW-1185">Reference proteome</keyword>
<feature type="region of interest" description="Disordered" evidence="1">
    <location>
        <begin position="307"/>
        <end position="357"/>
    </location>
</feature>
<dbReference type="Pfam" id="PF08550">
    <property type="entry name" value="GATA_AreA"/>
    <property type="match status" value="1"/>
</dbReference>
<feature type="compositionally biased region" description="Polar residues" evidence="1">
    <location>
        <begin position="464"/>
        <end position="473"/>
    </location>
</feature>
<dbReference type="InterPro" id="IPR013860">
    <property type="entry name" value="AreA_GATA"/>
</dbReference>
<feature type="domain" description="Nitrogen regulatory protein areA GATA-like" evidence="2">
    <location>
        <begin position="244"/>
        <end position="275"/>
    </location>
</feature>
<feature type="region of interest" description="Disordered" evidence="1">
    <location>
        <begin position="503"/>
        <end position="592"/>
    </location>
</feature>
<organism evidence="3 4">
    <name type="scientific">Kluyveromyces marxianus</name>
    <name type="common">Yeast</name>
    <name type="synonym">Candida kefyr</name>
    <dbReference type="NCBI Taxonomy" id="4911"/>
    <lineage>
        <taxon>Eukaryota</taxon>
        <taxon>Fungi</taxon>
        <taxon>Dikarya</taxon>
        <taxon>Ascomycota</taxon>
        <taxon>Saccharomycotina</taxon>
        <taxon>Saccharomycetes</taxon>
        <taxon>Saccharomycetales</taxon>
        <taxon>Saccharomycetaceae</taxon>
        <taxon>Kluyveromyces</taxon>
    </lineage>
</organism>
<evidence type="ECO:0000313" key="3">
    <source>
        <dbReference type="EMBL" id="QGN17012.1"/>
    </source>
</evidence>
<dbReference type="PANTHER" id="PTHR28051">
    <property type="entry name" value="PROTEIN MTL1-RELATED"/>
    <property type="match status" value="1"/>
</dbReference>
<feature type="compositionally biased region" description="Low complexity" evidence="1">
    <location>
        <begin position="180"/>
        <end position="190"/>
    </location>
</feature>
<gene>
    <name evidence="3" type="primary">REG1</name>
    <name evidence="3" type="ORF">FIM1_3741</name>
</gene>
<feature type="compositionally biased region" description="Low complexity" evidence="1">
    <location>
        <begin position="741"/>
        <end position="750"/>
    </location>
</feature>
<feature type="region of interest" description="Disordered" evidence="1">
    <location>
        <begin position="802"/>
        <end position="845"/>
    </location>
</feature>
<feature type="compositionally biased region" description="Low complexity" evidence="1">
    <location>
        <begin position="112"/>
        <end position="128"/>
    </location>
</feature>
<feature type="region of interest" description="Disordered" evidence="1">
    <location>
        <begin position="424"/>
        <end position="481"/>
    </location>
</feature>
<feature type="compositionally biased region" description="Polar residues" evidence="1">
    <location>
        <begin position="96"/>
        <end position="106"/>
    </location>
</feature>
<dbReference type="EMBL" id="CP015059">
    <property type="protein sequence ID" value="QGN17012.1"/>
    <property type="molecule type" value="Genomic_DNA"/>
</dbReference>
<feature type="region of interest" description="Disordered" evidence="1">
    <location>
        <begin position="96"/>
        <end position="213"/>
    </location>
</feature>
<accession>A0ABX6EY61</accession>
<name>A0ABX6EY61_KLUMA</name>
<feature type="compositionally biased region" description="Acidic residues" evidence="1">
    <location>
        <begin position="751"/>
        <end position="763"/>
    </location>
</feature>
<dbReference type="Proteomes" id="UP000422736">
    <property type="component" value="Chromosome 6"/>
</dbReference>
<feature type="compositionally biased region" description="Basic and acidic residues" evidence="1">
    <location>
        <begin position="316"/>
        <end position="329"/>
    </location>
</feature>
<sequence>MPGNLASYFAQGNSNQNQQRATLSRSSSHDGFESSGINKQVPSYDDMGPSISMAVHADSDDHFKNSTFNLKRTRSMGLLDPYIDDTQKLLSESGGSLNLDSFSNTNIDDKSLNSSYSSSDSNVGNSRSIATVIQKEDKDNNEDNIGKLNTTTINDNDLHMYNSSLSPPNTGYRQDDVEINNDGNDYNVDYSDSDSREMEDSNSPPDPGTDDFLMHHDDNDLMYEPNRHVDYLSHKWNENEISQSWRYIILKKKKKDTDLINTARLENASWRTWAKARNNLKTVNPESLNWSKDSDVTWLYGPIVVDKQNTPSTASKDNESSNAKTDHSRAATIGYGSDDENSKRMVHSSRSPGPKPILKKRTVSEIIEENSKWRLDVARQHRKQIGNIHMLLDVPAHAVHDDYNAIAAKVNAQYYKGINKQATDSVDSASPAAMNNNYSSSDTDSGPTNRSTVEPLSTDIEAPQLSSILTSSMKQKEKRERHIHFNDRVEQCMAVNAIPADGIQNADDDMMSDIESHSDGMNQDRDYNRQYSDMEDGSRSSDPASTEDYADDEGDTVDNDSSEDDEEGGLFISANARKGRSNSLHSEGSDVENSLRSLSLSKYSNPIIKPLPATTLNYGSDDEYYDDEENDSYYGNAVSHNVNTSRGFDYMYDYNSVYTGDTSSFVTENACDIRDVPDGIGLDTPMDDVNDRYMDIDEDTRRNMFGHTRNQQDESQGTDSSDNEFIENSAAGKNDEDEDYSYSGSGSDSDSAIEGEGEGDMIDENDRKSSLQDMPLLRRTPSLGKSRSNSLHDFIGASNSAPPVLNQTHSFITGNSMPISTPVARRPLKGPSSGSFIFGSDSDSE</sequence>
<dbReference type="InterPro" id="IPR052292">
    <property type="entry name" value="Glucose_repression_reg"/>
</dbReference>
<evidence type="ECO:0000256" key="1">
    <source>
        <dbReference type="SAM" id="MobiDB-lite"/>
    </source>
</evidence>
<feature type="compositionally biased region" description="Polar residues" evidence="1">
    <location>
        <begin position="802"/>
        <end position="819"/>
    </location>
</feature>
<dbReference type="PANTHER" id="PTHR28051:SF1">
    <property type="entry name" value="PROTEIN MTL1-RELATED"/>
    <property type="match status" value="1"/>
</dbReference>
<feature type="compositionally biased region" description="Polar residues" evidence="1">
    <location>
        <begin position="147"/>
        <end position="172"/>
    </location>
</feature>
<proteinExistence type="predicted"/>
<reference evidence="3 4" key="1">
    <citation type="submission" date="2016-03" db="EMBL/GenBank/DDBJ databases">
        <title>How can Kluyveromyces marxianus grow so fast - potential evolutionary course in Saccharomyces Complex revealed by comparative genomics.</title>
        <authorList>
            <person name="Mo W."/>
            <person name="Lu W."/>
            <person name="Yang X."/>
            <person name="Qi J."/>
            <person name="Lv H."/>
        </authorList>
    </citation>
    <scope>NUCLEOTIDE SEQUENCE [LARGE SCALE GENOMIC DNA]</scope>
    <source>
        <strain evidence="3 4">FIM1</strain>
    </source>
</reference>
<feature type="region of interest" description="Disordered" evidence="1">
    <location>
        <begin position="1"/>
        <end position="52"/>
    </location>
</feature>
<feature type="compositionally biased region" description="Polar residues" evidence="1">
    <location>
        <begin position="424"/>
        <end position="455"/>
    </location>
</feature>